<reference evidence="1" key="2">
    <citation type="submission" date="2023-04" db="EMBL/GenBank/DDBJ databases">
        <authorList>
            <person name="Bruccoleri R.E."/>
            <person name="Oakeley E.J."/>
            <person name="Faust A.-M."/>
            <person name="Dessus-Babus S."/>
            <person name="Altorfer M."/>
            <person name="Burckhardt D."/>
            <person name="Oertli M."/>
            <person name="Naumann U."/>
            <person name="Petersen F."/>
            <person name="Wong J."/>
        </authorList>
    </citation>
    <scope>NUCLEOTIDE SEQUENCE</scope>
    <source>
        <strain evidence="1">GSM-AAB239-AS_SAM_17_03QT</strain>
        <tissue evidence="1">Leaf</tissue>
    </source>
</reference>
<dbReference type="EMBL" id="JANAVB010035620">
    <property type="protein sequence ID" value="KAJ6805012.1"/>
    <property type="molecule type" value="Genomic_DNA"/>
</dbReference>
<dbReference type="AlphaFoldDB" id="A0AAX6ELK5"/>
<keyword evidence="2" id="KW-1185">Reference proteome</keyword>
<gene>
    <name evidence="1" type="ORF">M6B38_181485</name>
</gene>
<proteinExistence type="predicted"/>
<evidence type="ECO:0000313" key="2">
    <source>
        <dbReference type="Proteomes" id="UP001140949"/>
    </source>
</evidence>
<protein>
    <submittedName>
        <fullName evidence="1">Metallothionein-like protein 3B</fullName>
    </submittedName>
</protein>
<accession>A0AAX6ELK5</accession>
<evidence type="ECO:0000313" key="1">
    <source>
        <dbReference type="EMBL" id="KAJ6805012.1"/>
    </source>
</evidence>
<reference evidence="1" key="1">
    <citation type="journal article" date="2023" name="GigaByte">
        <title>Genome assembly of the bearded iris, Iris pallida Lam.</title>
        <authorList>
            <person name="Bruccoleri R.E."/>
            <person name="Oakeley E.J."/>
            <person name="Faust A.M.E."/>
            <person name="Altorfer M."/>
            <person name="Dessus-Babus S."/>
            <person name="Burckhardt D."/>
            <person name="Oertli M."/>
            <person name="Naumann U."/>
            <person name="Petersen F."/>
            <person name="Wong J."/>
        </authorList>
    </citation>
    <scope>NUCLEOTIDE SEQUENCE</scope>
    <source>
        <strain evidence="1">GSM-AAB239-AS_SAM_17_03QT</strain>
    </source>
</reference>
<organism evidence="1 2">
    <name type="scientific">Iris pallida</name>
    <name type="common">Sweet iris</name>
    <dbReference type="NCBI Taxonomy" id="29817"/>
    <lineage>
        <taxon>Eukaryota</taxon>
        <taxon>Viridiplantae</taxon>
        <taxon>Streptophyta</taxon>
        <taxon>Embryophyta</taxon>
        <taxon>Tracheophyta</taxon>
        <taxon>Spermatophyta</taxon>
        <taxon>Magnoliopsida</taxon>
        <taxon>Liliopsida</taxon>
        <taxon>Asparagales</taxon>
        <taxon>Iridaceae</taxon>
        <taxon>Iridoideae</taxon>
        <taxon>Irideae</taxon>
        <taxon>Iris</taxon>
    </lineage>
</organism>
<sequence>MSIACRTWADPAYSCTPTTTKITLFFSIFFIFKFFITSHPSESVVVHSSFSFCICPLMPNHMLVNFTSLLTNFWCRVDSLIIILLKVLTKLLA</sequence>
<comment type="caution">
    <text evidence="1">The sequence shown here is derived from an EMBL/GenBank/DDBJ whole genome shotgun (WGS) entry which is preliminary data.</text>
</comment>
<dbReference type="Proteomes" id="UP001140949">
    <property type="component" value="Unassembled WGS sequence"/>
</dbReference>
<name>A0AAX6ELK5_IRIPA</name>